<evidence type="ECO:0000313" key="3">
    <source>
        <dbReference type="EMBL" id="GMI08341.1"/>
    </source>
</evidence>
<accession>A0A9W7CP10</accession>
<evidence type="ECO:0000256" key="2">
    <source>
        <dbReference type="SAM" id="MobiDB-lite"/>
    </source>
</evidence>
<dbReference type="AlphaFoldDB" id="A0A9W7CP10"/>
<keyword evidence="4" id="KW-1185">Reference proteome</keyword>
<dbReference type="EMBL" id="BRXZ01000260">
    <property type="protein sequence ID" value="GMI08341.1"/>
    <property type="molecule type" value="Genomic_DNA"/>
</dbReference>
<evidence type="ECO:0000256" key="1">
    <source>
        <dbReference type="SAM" id="Coils"/>
    </source>
</evidence>
<gene>
    <name evidence="3" type="ORF">TrRE_jg7709</name>
</gene>
<name>A0A9W7CP10_9STRA</name>
<protein>
    <recommendedName>
        <fullName evidence="5">PH domain-containing protein</fullName>
    </recommendedName>
</protein>
<evidence type="ECO:0000313" key="4">
    <source>
        <dbReference type="Proteomes" id="UP001165082"/>
    </source>
</evidence>
<feature type="region of interest" description="Disordered" evidence="2">
    <location>
        <begin position="41"/>
        <end position="63"/>
    </location>
</feature>
<feature type="region of interest" description="Disordered" evidence="2">
    <location>
        <begin position="188"/>
        <end position="228"/>
    </location>
</feature>
<organism evidence="3 4">
    <name type="scientific">Triparma retinervis</name>
    <dbReference type="NCBI Taxonomy" id="2557542"/>
    <lineage>
        <taxon>Eukaryota</taxon>
        <taxon>Sar</taxon>
        <taxon>Stramenopiles</taxon>
        <taxon>Ochrophyta</taxon>
        <taxon>Bolidophyceae</taxon>
        <taxon>Parmales</taxon>
        <taxon>Triparmaceae</taxon>
        <taxon>Triparma</taxon>
    </lineage>
</organism>
<proteinExistence type="predicted"/>
<sequence>MSSFLLPYILPYILPSTPGKGRGGRAWLHAEKVEVFLPDFVTPSSSDDSNEDTTSSDASSSQGYDWSKHFQGYLRNLDFTFDSIVVVDVLGSSNVQLLGVEIKGYTPAKQAPGVGRTYDPSCRKGEYSFGRGGVDYKVEFRSLLDFSFDVGGAKLKVGGEGGGEEEGMVEVNLKAITGVFGMRVHTMTRHRSTSSSSPSPLSSSSSFPSSPQTAATITAASSHPLPSPRKTTWSDIVISLSTSNVSLSGPTEAAINLLHRVLVSFHTPSLNIIVPSTLSLSALYITVDLKLFDSPTGHGTGSLTTLKATLKTLDAETVHVEGWDCEEVGWFASMVPTPSETPPPLTPLRPSLTSVSIKSLTFASSLVSVSLASPIFSIVSSPPPSQPQINNVAFHRVLLSSLEATLLSPGGQALANLKLSDVKLRAEQSKTRSLKTEENCTRLSAIVGGGGAKAWREGTGFALSSLVDNVKRIISPLLPPTPTAPPLSPPSTLLVFVTVNSFNVSAALVQATTTKVHLAHLALPPTPGGAIFRKARDSTNVNFERLLSEVPRGHEFRPFTRVETALSASTTSGVFLSNSPYKITYGGGGGNFHFVGYKLESVLDKDSVRDISETRAWVERELQCFAGLGDNIEVGSFAFNDAELMTERKEDLLESIVEMVTENARRFEEVEKEWRDVLEKKEERLRRTQVELASTSSLLNTSHAGFLRHTSARNNGLSNLATNIGFYRLVQFQLLRFTTPSSGVVENALMLKDSKATCVFSTTPLMIIETADASVNNFVVDSNEELEGWAKTLEHVSNVQRVTSQQKNPEGRMKRSVQKIRKFASKKENFTQDFPSSLSSSKVASIPLPQPIPPSEVIIQNLKTLSMHLREDDKRLDTRYKIISSELLSHLNAPRPHLHSQSLDPPSRSDSKYVDHLLGMLSSALDAGTSLKADATASSVIFTNQLSMMEKKRDLWEEKYLDLMSTRDPTFVKRAGSEDEDCFSQADMNRLLQQLKGEIIERTKVTHNLETAQILHDAHLLRATNTIQSLQLEKKCLEEQLADERTKRIALENKNLFVALSKKLKNENFHAV</sequence>
<feature type="compositionally biased region" description="Polar residues" evidence="2">
    <location>
        <begin position="212"/>
        <end position="221"/>
    </location>
</feature>
<keyword evidence="1" id="KW-0175">Coiled coil</keyword>
<reference evidence="3" key="1">
    <citation type="submission" date="2022-07" db="EMBL/GenBank/DDBJ databases">
        <title>Genome analysis of Parmales, a sister group of diatoms, reveals the evolutionary specialization of diatoms from phago-mixotrophs to photoautotrophs.</title>
        <authorList>
            <person name="Ban H."/>
            <person name="Sato S."/>
            <person name="Yoshikawa S."/>
            <person name="Kazumasa Y."/>
            <person name="Nakamura Y."/>
            <person name="Ichinomiya M."/>
            <person name="Saitoh K."/>
            <person name="Sato N."/>
            <person name="Blanc-Mathieu R."/>
            <person name="Endo H."/>
            <person name="Kuwata A."/>
            <person name="Ogata H."/>
        </authorList>
    </citation>
    <scope>NUCLEOTIDE SEQUENCE</scope>
</reference>
<feature type="compositionally biased region" description="Low complexity" evidence="2">
    <location>
        <begin position="193"/>
        <end position="211"/>
    </location>
</feature>
<feature type="coiled-coil region" evidence="1">
    <location>
        <begin position="664"/>
        <end position="698"/>
    </location>
</feature>
<feature type="coiled-coil region" evidence="1">
    <location>
        <begin position="1020"/>
        <end position="1054"/>
    </location>
</feature>
<feature type="compositionally biased region" description="Low complexity" evidence="2">
    <location>
        <begin position="42"/>
        <end position="63"/>
    </location>
</feature>
<dbReference type="Proteomes" id="UP001165082">
    <property type="component" value="Unassembled WGS sequence"/>
</dbReference>
<comment type="caution">
    <text evidence="3">The sequence shown here is derived from an EMBL/GenBank/DDBJ whole genome shotgun (WGS) entry which is preliminary data.</text>
</comment>
<evidence type="ECO:0008006" key="5">
    <source>
        <dbReference type="Google" id="ProtNLM"/>
    </source>
</evidence>